<evidence type="ECO:0000256" key="2">
    <source>
        <dbReference type="SAM" id="MobiDB-lite"/>
    </source>
</evidence>
<accession>A0ABP1Q2H4</accession>
<organism evidence="4 5">
    <name type="scientific">Orchesella dallaii</name>
    <dbReference type="NCBI Taxonomy" id="48710"/>
    <lineage>
        <taxon>Eukaryota</taxon>
        <taxon>Metazoa</taxon>
        <taxon>Ecdysozoa</taxon>
        <taxon>Arthropoda</taxon>
        <taxon>Hexapoda</taxon>
        <taxon>Collembola</taxon>
        <taxon>Entomobryomorpha</taxon>
        <taxon>Entomobryoidea</taxon>
        <taxon>Orchesellidae</taxon>
        <taxon>Orchesellinae</taxon>
        <taxon>Orchesella</taxon>
    </lineage>
</organism>
<evidence type="ECO:0008006" key="6">
    <source>
        <dbReference type="Google" id="ProtNLM"/>
    </source>
</evidence>
<dbReference type="EMBL" id="CAXLJM020000016">
    <property type="protein sequence ID" value="CAL8083014.1"/>
    <property type="molecule type" value="Genomic_DNA"/>
</dbReference>
<feature type="transmembrane region" description="Helical" evidence="3">
    <location>
        <begin position="223"/>
        <end position="245"/>
    </location>
</feature>
<evidence type="ECO:0000256" key="3">
    <source>
        <dbReference type="SAM" id="Phobius"/>
    </source>
</evidence>
<keyword evidence="5" id="KW-1185">Reference proteome</keyword>
<keyword evidence="3" id="KW-0812">Transmembrane</keyword>
<keyword evidence="3" id="KW-1133">Transmembrane helix</keyword>
<dbReference type="PANTHER" id="PTHR11328:SF28">
    <property type="entry name" value="MAJOR FACILITATOR SUPERFAMILY DOMAIN-CONTAINING PROTEIN 12"/>
    <property type="match status" value="1"/>
</dbReference>
<proteinExistence type="inferred from homology"/>
<feature type="transmembrane region" description="Helical" evidence="3">
    <location>
        <begin position="440"/>
        <end position="464"/>
    </location>
</feature>
<protein>
    <recommendedName>
        <fullName evidence="6">Major facilitator superfamily domain-containing protein 12</fullName>
    </recommendedName>
</protein>
<name>A0ABP1Q2H4_9HEXA</name>
<dbReference type="SUPFAM" id="SSF103473">
    <property type="entry name" value="MFS general substrate transporter"/>
    <property type="match status" value="1"/>
</dbReference>
<feature type="transmembrane region" description="Helical" evidence="3">
    <location>
        <begin position="147"/>
        <end position="172"/>
    </location>
</feature>
<feature type="transmembrane region" description="Helical" evidence="3">
    <location>
        <begin position="476"/>
        <end position="496"/>
    </location>
</feature>
<evidence type="ECO:0000313" key="4">
    <source>
        <dbReference type="EMBL" id="CAL8083014.1"/>
    </source>
</evidence>
<evidence type="ECO:0000256" key="1">
    <source>
        <dbReference type="ARBA" id="ARBA00008335"/>
    </source>
</evidence>
<dbReference type="InterPro" id="IPR039672">
    <property type="entry name" value="MFS_2"/>
</dbReference>
<feature type="transmembrane region" description="Helical" evidence="3">
    <location>
        <begin position="105"/>
        <end position="126"/>
    </location>
</feature>
<comment type="similarity">
    <text evidence="1">Belongs to the major facilitator superfamily.</text>
</comment>
<feature type="transmembrane region" description="Helical" evidence="3">
    <location>
        <begin position="265"/>
        <end position="288"/>
    </location>
</feature>
<feature type="transmembrane region" description="Helical" evidence="3">
    <location>
        <begin position="187"/>
        <end position="211"/>
    </location>
</feature>
<keyword evidence="3" id="KW-0472">Membrane</keyword>
<dbReference type="Proteomes" id="UP001642540">
    <property type="component" value="Unassembled WGS sequence"/>
</dbReference>
<dbReference type="CDD" id="cd17491">
    <property type="entry name" value="MFS_MFSD12"/>
    <property type="match status" value="1"/>
</dbReference>
<feature type="transmembrane region" description="Helical" evidence="3">
    <location>
        <begin position="538"/>
        <end position="559"/>
    </location>
</feature>
<sequence>MRDRIPDLTVTVSSNDLQESITTTENFSSPSVPASNCDVPEITSTSEISASSPVPPPSQVTLFHLSRAQRVIAGSGHILNDLTASLWFTYFLLFMQKVVKFNDTYAAGLLFWGQVVDGLATPFVGYETDHVASLFPCKKSYGRCKSWHLLGIILVLISFPFIFSPCIGYSMFTDEWSKVADWKKAVYYAPFIAIFQIGWASTQISHLALIPKLTPDDLIRTEILAVRYACTVAANMSVFILTWMFLTNFGEHEKCDVGIDDTSSFSYIALISIGLGGFFSLLFHVFVVEKSDQTVKRSVSILKIQESTNTDGHAGSPTRTRTSDASDEIDTISKEERMRRNRTPTDLRSSGEGTRGLLDSDDEEDESTRISTTRRRVSVQVIQPAKTYSTKGLNDGNENMGVRDWFALPQFYMVAGIYLCTRLCVNVSQSYMPLYVETSLGLGCGAVAFIPLIMYSAGFAVSLIIKPLNKHLGRQLAYAIGAFLIVCGASLILFLDGSTNTWGIYVIAVLLGGGSSAMLVTSLSITADLIGNNIESGAFVYGAMSFCDKISCGIAIVLISSFNPCKDEKHACVGSGGKEFYRNALGYSSGGSAIGAMIFTIIITLMLMKKSRNSSSHAMQRT</sequence>
<dbReference type="Gene3D" id="1.20.1250.20">
    <property type="entry name" value="MFS general substrate transporter like domains"/>
    <property type="match status" value="1"/>
</dbReference>
<feature type="region of interest" description="Disordered" evidence="2">
    <location>
        <begin position="308"/>
        <end position="372"/>
    </location>
</feature>
<feature type="transmembrane region" description="Helical" evidence="3">
    <location>
        <begin position="584"/>
        <end position="607"/>
    </location>
</feature>
<dbReference type="PANTHER" id="PTHR11328">
    <property type="entry name" value="MAJOR FACILITATOR SUPERFAMILY DOMAIN-CONTAINING PROTEIN"/>
    <property type="match status" value="1"/>
</dbReference>
<dbReference type="InterPro" id="IPR036259">
    <property type="entry name" value="MFS_trans_sf"/>
</dbReference>
<feature type="transmembrane region" description="Helical" evidence="3">
    <location>
        <begin position="71"/>
        <end position="93"/>
    </location>
</feature>
<gene>
    <name evidence="4" type="ORF">ODALV1_LOCUS5376</name>
</gene>
<dbReference type="Pfam" id="PF13347">
    <property type="entry name" value="MFS_2"/>
    <property type="match status" value="2"/>
</dbReference>
<feature type="transmembrane region" description="Helical" evidence="3">
    <location>
        <begin position="502"/>
        <end position="526"/>
    </location>
</feature>
<reference evidence="4 5" key="1">
    <citation type="submission" date="2024-08" db="EMBL/GenBank/DDBJ databases">
        <authorList>
            <person name="Cucini C."/>
            <person name="Frati F."/>
        </authorList>
    </citation>
    <scope>NUCLEOTIDE SEQUENCE [LARGE SCALE GENOMIC DNA]</scope>
</reference>
<comment type="caution">
    <text evidence="4">The sequence shown here is derived from an EMBL/GenBank/DDBJ whole genome shotgun (WGS) entry which is preliminary data.</text>
</comment>
<evidence type="ECO:0000313" key="5">
    <source>
        <dbReference type="Proteomes" id="UP001642540"/>
    </source>
</evidence>